<name>A0A6A5VJR7_9PLEO</name>
<feature type="compositionally biased region" description="Polar residues" evidence="1">
    <location>
        <begin position="189"/>
        <end position="209"/>
    </location>
</feature>
<dbReference type="PANTHER" id="PTHR42354">
    <property type="entry name" value="C2H2-TYPE DOMAIN-CONTAINING PROTEIN"/>
    <property type="match status" value="1"/>
</dbReference>
<organism evidence="2 3">
    <name type="scientific">Bimuria novae-zelandiae CBS 107.79</name>
    <dbReference type="NCBI Taxonomy" id="1447943"/>
    <lineage>
        <taxon>Eukaryota</taxon>
        <taxon>Fungi</taxon>
        <taxon>Dikarya</taxon>
        <taxon>Ascomycota</taxon>
        <taxon>Pezizomycotina</taxon>
        <taxon>Dothideomycetes</taxon>
        <taxon>Pleosporomycetidae</taxon>
        <taxon>Pleosporales</taxon>
        <taxon>Massarineae</taxon>
        <taxon>Didymosphaeriaceae</taxon>
        <taxon>Bimuria</taxon>
    </lineage>
</organism>
<evidence type="ECO:0000313" key="3">
    <source>
        <dbReference type="Proteomes" id="UP000800036"/>
    </source>
</evidence>
<dbReference type="OrthoDB" id="5226911at2759"/>
<feature type="compositionally biased region" description="Basic residues" evidence="1">
    <location>
        <begin position="179"/>
        <end position="188"/>
    </location>
</feature>
<feature type="compositionally biased region" description="Polar residues" evidence="1">
    <location>
        <begin position="342"/>
        <end position="353"/>
    </location>
</feature>
<feature type="compositionally biased region" description="Basic and acidic residues" evidence="1">
    <location>
        <begin position="168"/>
        <end position="178"/>
    </location>
</feature>
<dbReference type="AlphaFoldDB" id="A0A6A5VJR7"/>
<feature type="region of interest" description="Disordered" evidence="1">
    <location>
        <begin position="315"/>
        <end position="353"/>
    </location>
</feature>
<reference evidence="2" key="1">
    <citation type="journal article" date="2020" name="Stud. Mycol.">
        <title>101 Dothideomycetes genomes: a test case for predicting lifestyles and emergence of pathogens.</title>
        <authorList>
            <person name="Haridas S."/>
            <person name="Albert R."/>
            <person name="Binder M."/>
            <person name="Bloem J."/>
            <person name="Labutti K."/>
            <person name="Salamov A."/>
            <person name="Andreopoulos B."/>
            <person name="Baker S."/>
            <person name="Barry K."/>
            <person name="Bills G."/>
            <person name="Bluhm B."/>
            <person name="Cannon C."/>
            <person name="Castanera R."/>
            <person name="Culley D."/>
            <person name="Daum C."/>
            <person name="Ezra D."/>
            <person name="Gonzalez J."/>
            <person name="Henrissat B."/>
            <person name="Kuo A."/>
            <person name="Liang C."/>
            <person name="Lipzen A."/>
            <person name="Lutzoni F."/>
            <person name="Magnuson J."/>
            <person name="Mondo S."/>
            <person name="Nolan M."/>
            <person name="Ohm R."/>
            <person name="Pangilinan J."/>
            <person name="Park H.-J."/>
            <person name="Ramirez L."/>
            <person name="Alfaro M."/>
            <person name="Sun H."/>
            <person name="Tritt A."/>
            <person name="Yoshinaga Y."/>
            <person name="Zwiers L.-H."/>
            <person name="Turgeon B."/>
            <person name="Goodwin S."/>
            <person name="Spatafora J."/>
            <person name="Crous P."/>
            <person name="Grigoriev I."/>
        </authorList>
    </citation>
    <scope>NUCLEOTIDE SEQUENCE</scope>
    <source>
        <strain evidence="2">CBS 107.79</strain>
    </source>
</reference>
<dbReference type="Proteomes" id="UP000800036">
    <property type="component" value="Unassembled WGS sequence"/>
</dbReference>
<protein>
    <submittedName>
        <fullName evidence="2">Uncharacterized protein</fullName>
    </submittedName>
</protein>
<feature type="compositionally biased region" description="Low complexity" evidence="1">
    <location>
        <begin position="221"/>
        <end position="243"/>
    </location>
</feature>
<dbReference type="EMBL" id="ML976680">
    <property type="protein sequence ID" value="KAF1973607.1"/>
    <property type="molecule type" value="Genomic_DNA"/>
</dbReference>
<dbReference type="PANTHER" id="PTHR42354:SF1">
    <property type="entry name" value="C2H2-TYPE DOMAIN-CONTAINING PROTEIN"/>
    <property type="match status" value="1"/>
</dbReference>
<evidence type="ECO:0000313" key="2">
    <source>
        <dbReference type="EMBL" id="KAF1973607.1"/>
    </source>
</evidence>
<proteinExistence type="predicted"/>
<gene>
    <name evidence="2" type="ORF">BU23DRAFT_589548</name>
</gene>
<evidence type="ECO:0000256" key="1">
    <source>
        <dbReference type="SAM" id="MobiDB-lite"/>
    </source>
</evidence>
<accession>A0A6A5VJR7</accession>
<feature type="region of interest" description="Disordered" evidence="1">
    <location>
        <begin position="160"/>
        <end position="267"/>
    </location>
</feature>
<keyword evidence="3" id="KW-1185">Reference proteome</keyword>
<sequence length="409" mass="45586">MKDQAGKSAVAATGDGEVSSRVTNLIHAFTDGLNVFKRLRERRRRKKTKQREKEREEASGAELLLSESLRKGPVELRERYESCYGEKGEKFAKGDAIAHASLAETLIRFNTGLVRIIATFLHRDSKNCDLKLDYKSLTSLSDISRREAIDSMNQLYQRLGRSQLQLHRRSDIKNEPEKKKRSSSRQRSHGPTVTRVSVKSSGNSTQTQLAMVRPRNARKGSSSSSSSSWSRTQSSSTTTSSPWATPPRSPLPEYSPKDPFPPQNAPAVAKAPNKLLLPLDGARPTTWPQPRATKPHPFKGFLPTPEEYFAMEASGTQLPPDFPRPFGNATDMPPRRRADKPTPSTYTFASDSTKLGEIPTRKWSVPFDYEEAARKNAEVEVRGWPVAVAPVEGKVKRGKGLRSLFKKAA</sequence>